<feature type="domain" description="DUF3048" evidence="4">
    <location>
        <begin position="244"/>
        <end position="351"/>
    </location>
</feature>
<dbReference type="RefSeq" id="WP_150459734.1">
    <property type="nucleotide sequence ID" value="NZ_VYKK01000031.1"/>
</dbReference>
<name>A0A5J5FTN7_9BACL</name>
<keyword evidence="2" id="KW-0732">Signal</keyword>
<comment type="caution">
    <text evidence="5">The sequence shown here is derived from an EMBL/GenBank/DDBJ whole genome shotgun (WGS) entry which is preliminary data.</text>
</comment>
<gene>
    <name evidence="5" type="ORF">F4V43_18405</name>
</gene>
<evidence type="ECO:0000259" key="4">
    <source>
        <dbReference type="Pfam" id="PF17479"/>
    </source>
</evidence>
<dbReference type="Pfam" id="PF11258">
    <property type="entry name" value="DUF3048"/>
    <property type="match status" value="1"/>
</dbReference>
<feature type="signal peptide" evidence="2">
    <location>
        <begin position="1"/>
        <end position="32"/>
    </location>
</feature>
<sequence length="369" mass="38761">MHLARRLLRPASTLAILSLAALPLVSCGRPDADQGGNPPSVTASAPVIAQASPPGSAGPLPAEPPEPAPLSGLTGLPADSLPLPRPLAVMINNAPAARPQSGLSEADLLYEVLAEGGITRLIAIYQSRPGIPEIGPVRSIRPYLLDLGESYGAVTVHAGGSPAAYALLQAGGRDDMDEIGKAGPYFWRDKSRKAPHNLYTNEALLRSGAEKLGLAAPADVPDYTFTNPDYLPAGGEPASGFSLYFQLKNYTVAYKYEAGSRVYARSVNGKAHLDRGTEAPVTATNVLVIGADHKVLDEAGRLAVDTEVGGDALLFQRGQVIRGQWVRRPGDIIRIVKNGTEAPMYPGVTHVLIVPNAPSFDSHVTVLSP</sequence>
<organism evidence="5 6">
    <name type="scientific">Paenibacillus spiritus</name>
    <dbReference type="NCBI Taxonomy" id="2496557"/>
    <lineage>
        <taxon>Bacteria</taxon>
        <taxon>Bacillati</taxon>
        <taxon>Bacillota</taxon>
        <taxon>Bacilli</taxon>
        <taxon>Bacillales</taxon>
        <taxon>Paenibacillaceae</taxon>
        <taxon>Paenibacillus</taxon>
    </lineage>
</organism>
<evidence type="ECO:0000256" key="1">
    <source>
        <dbReference type="SAM" id="MobiDB-lite"/>
    </source>
</evidence>
<dbReference type="EMBL" id="VYKK01000031">
    <property type="protein sequence ID" value="KAA8996851.1"/>
    <property type="molecule type" value="Genomic_DNA"/>
</dbReference>
<keyword evidence="6" id="KW-1185">Reference proteome</keyword>
<dbReference type="Proteomes" id="UP000367750">
    <property type="component" value="Unassembled WGS sequence"/>
</dbReference>
<evidence type="ECO:0000256" key="2">
    <source>
        <dbReference type="SAM" id="SignalP"/>
    </source>
</evidence>
<dbReference type="InterPro" id="IPR035328">
    <property type="entry name" value="DUF3048_C"/>
</dbReference>
<dbReference type="Pfam" id="PF17479">
    <property type="entry name" value="DUF3048_C"/>
    <property type="match status" value="1"/>
</dbReference>
<proteinExistence type="predicted"/>
<reference evidence="5 6" key="1">
    <citation type="submission" date="2019-09" db="EMBL/GenBank/DDBJ databases">
        <title>Bacillus ochoae sp. nov., Paenibacillus whitsoniae sp. nov., Paenibacillus spiritus sp. nov. Isolated from the Mars Exploration Rover during spacecraft assembly.</title>
        <authorList>
            <person name="Seuylemezian A."/>
            <person name="Vaishampayan P."/>
        </authorList>
    </citation>
    <scope>NUCLEOTIDE SEQUENCE [LARGE SCALE GENOMIC DNA]</scope>
    <source>
        <strain evidence="5 6">MER_111</strain>
    </source>
</reference>
<dbReference type="InterPro" id="IPR023158">
    <property type="entry name" value="YerB-like_sf"/>
</dbReference>
<accession>A0A5J5FTN7</accession>
<evidence type="ECO:0000313" key="5">
    <source>
        <dbReference type="EMBL" id="KAA8996851.1"/>
    </source>
</evidence>
<dbReference type="AlphaFoldDB" id="A0A5J5FTN7"/>
<dbReference type="OrthoDB" id="9779102at2"/>
<evidence type="ECO:0000313" key="6">
    <source>
        <dbReference type="Proteomes" id="UP000367750"/>
    </source>
</evidence>
<dbReference type="InterPro" id="IPR021416">
    <property type="entry name" value="DUF3048_N"/>
</dbReference>
<protein>
    <submittedName>
        <fullName evidence="5">DUF3048 domain-containing protein</fullName>
    </submittedName>
</protein>
<feature type="region of interest" description="Disordered" evidence="1">
    <location>
        <begin position="31"/>
        <end position="76"/>
    </location>
</feature>
<evidence type="ECO:0000259" key="3">
    <source>
        <dbReference type="Pfam" id="PF11258"/>
    </source>
</evidence>
<feature type="chain" id="PRO_5023832553" evidence="2">
    <location>
        <begin position="33"/>
        <end position="369"/>
    </location>
</feature>
<dbReference type="Gene3D" id="3.50.90.10">
    <property type="entry name" value="YerB-like"/>
    <property type="match status" value="1"/>
</dbReference>
<feature type="domain" description="DUF3048" evidence="3">
    <location>
        <begin position="73"/>
        <end position="213"/>
    </location>
</feature>
<dbReference type="SUPFAM" id="SSF159774">
    <property type="entry name" value="YerB-like"/>
    <property type="match status" value="1"/>
</dbReference>